<dbReference type="VEuPathDB" id="TriTrypDB:C3747_18g370"/>
<dbReference type="PANTHER" id="PTHR12358">
    <property type="entry name" value="SPHINGOSINE KINASE"/>
    <property type="match status" value="1"/>
</dbReference>
<sequence>MFFGNDTRHENNTMPRLQVWVIINPTSGHGQGKVLLHSIQKALWREFRDCVTRVHAASEFMSGSDAEDSVMRNGDTLQGIPLSAARPPEFSDGQPEQAGSNTDEESMRYNRGGGMQVDIIVTEHNTRGQEIAEHLTKTAIASRLRRCLEKKTAADASTLAVINNEKKQLDLLHVFVAVGGDGSLNDVVNGLCRGTLGAFREIIPTCVKTGATFTGELDSVRHYWQSLEDRSILRHFLPPLIYILAGTGTDFARLNLCCRDEKEFVNLLRGLWGQPTPCSSPALSDNVVNGAYRSTTTSNGNNHGSNSTRGQYSRIHEKNALNSLGFDVYDVDVGRVSFPRSGRSYFFINECSCGLSCDVIEKCENYKRSKILSLAGGRIMFAVASIVSVFQVRPKPFRFVPLPEFASLPSNRLIPRRIASEMLHPHILMNDAAIQGVQRDLQWVKTSVGVEALPAMEPLCFGANYYVYDAKMVRVAPDHAAPANTEEAVINPFYSDQFCRDAKTPDEIIAAINDTDVPGRWICLKSSVLAFGNGRWFGGGLQVAPHANPTDGQLSVTSWFAGFVKFVSRIPSLYSGNHTHWPFTTIWNTTRTIIDVDTRSYHHSAANNSASRSELLMASCETDGEIRERLPAVIEMCSVVTMLVPRGRATRTMCDKNYGTGVNGRAR</sequence>
<feature type="domain" description="YegS/DAGK C-terminal" evidence="2">
    <location>
        <begin position="519"/>
        <end position="635"/>
    </location>
</feature>
<organism evidence="3 4">
    <name type="scientific">Trypanosoma cruzi</name>
    <dbReference type="NCBI Taxonomy" id="5693"/>
    <lineage>
        <taxon>Eukaryota</taxon>
        <taxon>Discoba</taxon>
        <taxon>Euglenozoa</taxon>
        <taxon>Kinetoplastea</taxon>
        <taxon>Metakinetoplastina</taxon>
        <taxon>Trypanosomatida</taxon>
        <taxon>Trypanosomatidae</taxon>
        <taxon>Trypanosoma</taxon>
        <taxon>Schizotrypanum</taxon>
    </lineage>
</organism>
<accession>A0A2V2VZ31</accession>
<evidence type="ECO:0000313" key="3">
    <source>
        <dbReference type="EMBL" id="PWV01345.1"/>
    </source>
</evidence>
<reference evidence="3 4" key="1">
    <citation type="journal article" date="2018" name="Microb. Genom.">
        <title>Expanding an expanded genome: long-read sequencing of Trypanosoma cruzi.</title>
        <authorList>
            <person name="Berna L."/>
            <person name="Rodriguez M."/>
            <person name="Chiribao M.L."/>
            <person name="Parodi-Talice A."/>
            <person name="Pita S."/>
            <person name="Rijo G."/>
            <person name="Alvarez-Valin F."/>
            <person name="Robello C."/>
        </authorList>
    </citation>
    <scope>NUCLEOTIDE SEQUENCE [LARGE SCALE GENOMIC DNA]</scope>
    <source>
        <strain evidence="3 4">Dm28c</strain>
    </source>
</reference>
<feature type="region of interest" description="Disordered" evidence="1">
    <location>
        <begin position="64"/>
        <end position="108"/>
    </location>
</feature>
<protein>
    <recommendedName>
        <fullName evidence="2">YegS/DAGK C-terminal domain-containing protein</fullName>
    </recommendedName>
</protein>
<dbReference type="AlphaFoldDB" id="A0A2V2VZ31"/>
<dbReference type="GO" id="GO:0001727">
    <property type="term" value="F:lipid kinase activity"/>
    <property type="evidence" value="ECO:0007669"/>
    <property type="project" value="UniProtKB-ARBA"/>
</dbReference>
<dbReference type="PANTHER" id="PTHR12358:SF54">
    <property type="entry name" value="SPHINGOSINE KINASE RELATED PROTEIN"/>
    <property type="match status" value="1"/>
</dbReference>
<dbReference type="Proteomes" id="UP000246121">
    <property type="component" value="Unassembled WGS sequence"/>
</dbReference>
<gene>
    <name evidence="3" type="ORF">C4B63_4g517</name>
</gene>
<dbReference type="InterPro" id="IPR017438">
    <property type="entry name" value="ATP-NAD_kinase_N"/>
</dbReference>
<evidence type="ECO:0000313" key="4">
    <source>
        <dbReference type="Proteomes" id="UP000246121"/>
    </source>
</evidence>
<comment type="caution">
    <text evidence="3">The sequence shown here is derived from an EMBL/GenBank/DDBJ whole genome shotgun (WGS) entry which is preliminary data.</text>
</comment>
<dbReference type="Gene3D" id="2.60.200.40">
    <property type="match status" value="1"/>
</dbReference>
<dbReference type="VEuPathDB" id="TriTrypDB:C4B63_4g517"/>
<dbReference type="VEuPathDB" id="TriTrypDB:TCSYLVIO_006001"/>
<dbReference type="SUPFAM" id="SSF111331">
    <property type="entry name" value="NAD kinase/diacylglycerol kinase-like"/>
    <property type="match status" value="1"/>
</dbReference>
<dbReference type="InterPro" id="IPR050187">
    <property type="entry name" value="Lipid_Phosphate_FormReg"/>
</dbReference>
<dbReference type="Pfam" id="PF19279">
    <property type="entry name" value="YegS_C"/>
    <property type="match status" value="1"/>
</dbReference>
<dbReference type="VEuPathDB" id="TriTrypDB:TCDM_05353"/>
<proteinExistence type="predicted"/>
<evidence type="ECO:0000259" key="2">
    <source>
        <dbReference type="Pfam" id="PF19279"/>
    </source>
</evidence>
<evidence type="ECO:0000256" key="1">
    <source>
        <dbReference type="SAM" id="MobiDB-lite"/>
    </source>
</evidence>
<dbReference type="InterPro" id="IPR045540">
    <property type="entry name" value="YegS/DAGK_C"/>
</dbReference>
<dbReference type="EMBL" id="PRFA01000004">
    <property type="protein sequence ID" value="PWV01345.1"/>
    <property type="molecule type" value="Genomic_DNA"/>
</dbReference>
<dbReference type="Gene3D" id="3.40.50.10330">
    <property type="entry name" value="Probable inorganic polyphosphate/atp-NAD kinase, domain 1"/>
    <property type="match status" value="1"/>
</dbReference>
<dbReference type="VEuPathDB" id="TriTrypDB:Tc_MARK_4707"/>
<dbReference type="VEuPathDB" id="TriTrypDB:TcCL_ESM10717"/>
<dbReference type="VEuPathDB" id="TriTrypDB:BCY84_18523"/>
<dbReference type="InterPro" id="IPR016064">
    <property type="entry name" value="NAD/diacylglycerol_kinase_sf"/>
</dbReference>
<dbReference type="VEuPathDB" id="TriTrypDB:TcBrA4_0086460"/>
<name>A0A2V2VZ31_TRYCR</name>
<dbReference type="VEuPathDB" id="TriTrypDB:ECC02_003195"/>
<dbReference type="VEuPathDB" id="TriTrypDB:TcG_00142"/>
<dbReference type="VEuPathDB" id="TriTrypDB:TcCLB.506481.30"/>